<dbReference type="Proteomes" id="UP001415857">
    <property type="component" value="Unassembled WGS sequence"/>
</dbReference>
<feature type="region of interest" description="Disordered" evidence="1">
    <location>
        <begin position="160"/>
        <end position="190"/>
    </location>
</feature>
<feature type="compositionally biased region" description="Low complexity" evidence="1">
    <location>
        <begin position="252"/>
        <end position="267"/>
    </location>
</feature>
<keyword evidence="3" id="KW-1185">Reference proteome</keyword>
<gene>
    <name evidence="2" type="ORF">L1049_020424</name>
</gene>
<accession>A0AAP0S8J7</accession>
<reference evidence="2 3" key="1">
    <citation type="journal article" date="2024" name="Plant J.">
        <title>Genome sequences and population genomics reveal climatic adaptation and genomic divergence between two closely related sweetgum species.</title>
        <authorList>
            <person name="Xu W.Q."/>
            <person name="Ren C.Q."/>
            <person name="Zhang X.Y."/>
            <person name="Comes H.P."/>
            <person name="Liu X.H."/>
            <person name="Li Y.G."/>
            <person name="Kettle C.J."/>
            <person name="Jalonen R."/>
            <person name="Gaisberger H."/>
            <person name="Ma Y.Z."/>
            <person name="Qiu Y.X."/>
        </authorList>
    </citation>
    <scope>NUCLEOTIDE SEQUENCE [LARGE SCALE GENOMIC DNA]</scope>
    <source>
        <strain evidence="2">Hangzhou</strain>
    </source>
</reference>
<feature type="region of interest" description="Disordered" evidence="1">
    <location>
        <begin position="247"/>
        <end position="267"/>
    </location>
</feature>
<proteinExistence type="predicted"/>
<dbReference type="AlphaFoldDB" id="A0AAP0S8J7"/>
<sequence length="298" mass="34039">MLNLQQGLAGNHHFSFINPVYEMNNRHKSTRSLDFDLWDARKNRNYDHFDDLGGSEVEFRAQTNGDDFKAYSPPLWKASRSIKNEVHPLLPQNHCYSNLSPSSRRQVIARGRGELMEMIQNMPESSYELSLKDIVDQENLQDVKQEVVIEDAEFDFKTEVQNKQGKKKKKKKKKKKSSTKKGQISRTGSMDNSNFLLKMFFPSSLSLAKKSTTGNPSKLSPRSSSEGSEKLVRKEWWKNRFSFAAESKTSRRNSNGGSMSSSDGSNGCRPDDINFLPGCWPVFHTKKSKSRGWTGCFF</sequence>
<evidence type="ECO:0000256" key="1">
    <source>
        <dbReference type="SAM" id="MobiDB-lite"/>
    </source>
</evidence>
<protein>
    <submittedName>
        <fullName evidence="2">Uncharacterized protein</fullName>
    </submittedName>
</protein>
<evidence type="ECO:0000313" key="3">
    <source>
        <dbReference type="Proteomes" id="UP001415857"/>
    </source>
</evidence>
<evidence type="ECO:0000313" key="2">
    <source>
        <dbReference type="EMBL" id="KAK9292452.1"/>
    </source>
</evidence>
<organism evidence="2 3">
    <name type="scientific">Liquidambar formosana</name>
    <name type="common">Formosan gum</name>
    <dbReference type="NCBI Taxonomy" id="63359"/>
    <lineage>
        <taxon>Eukaryota</taxon>
        <taxon>Viridiplantae</taxon>
        <taxon>Streptophyta</taxon>
        <taxon>Embryophyta</taxon>
        <taxon>Tracheophyta</taxon>
        <taxon>Spermatophyta</taxon>
        <taxon>Magnoliopsida</taxon>
        <taxon>eudicotyledons</taxon>
        <taxon>Gunneridae</taxon>
        <taxon>Pentapetalae</taxon>
        <taxon>Saxifragales</taxon>
        <taxon>Altingiaceae</taxon>
        <taxon>Liquidambar</taxon>
    </lineage>
</organism>
<comment type="caution">
    <text evidence="2">The sequence shown here is derived from an EMBL/GenBank/DDBJ whole genome shotgun (WGS) entry which is preliminary data.</text>
</comment>
<feature type="compositionally biased region" description="Basic residues" evidence="1">
    <location>
        <begin position="164"/>
        <end position="179"/>
    </location>
</feature>
<dbReference type="EMBL" id="JBBPBK010000001">
    <property type="protein sequence ID" value="KAK9292452.1"/>
    <property type="molecule type" value="Genomic_DNA"/>
</dbReference>
<dbReference type="PANTHER" id="PTHR34193:SF10">
    <property type="entry name" value="DUF1645 FAMILY PROTEIN"/>
    <property type="match status" value="1"/>
</dbReference>
<dbReference type="PANTHER" id="PTHR34193">
    <property type="entry name" value="OS11G0199801 PROTEIN"/>
    <property type="match status" value="1"/>
</dbReference>
<name>A0AAP0S8J7_LIQFO</name>